<feature type="compositionally biased region" description="Polar residues" evidence="1">
    <location>
        <begin position="544"/>
        <end position="561"/>
    </location>
</feature>
<organism evidence="2 3">
    <name type="scientific">Bradyrhizobium canariense</name>
    <dbReference type="NCBI Taxonomy" id="255045"/>
    <lineage>
        <taxon>Bacteria</taxon>
        <taxon>Pseudomonadati</taxon>
        <taxon>Pseudomonadota</taxon>
        <taxon>Alphaproteobacteria</taxon>
        <taxon>Hyphomicrobiales</taxon>
        <taxon>Nitrobacteraceae</taxon>
        <taxon>Bradyrhizobium</taxon>
    </lineage>
</organism>
<evidence type="ECO:0000313" key="2">
    <source>
        <dbReference type="EMBL" id="OSJ08120.1"/>
    </source>
</evidence>
<feature type="compositionally biased region" description="Polar residues" evidence="1">
    <location>
        <begin position="490"/>
        <end position="509"/>
    </location>
</feature>
<accession>A0A1X3FTP7</accession>
<dbReference type="OrthoDB" id="7330655at2"/>
<feature type="region of interest" description="Disordered" evidence="1">
    <location>
        <begin position="273"/>
        <end position="300"/>
    </location>
</feature>
<dbReference type="RefSeq" id="WP_085362077.1">
    <property type="nucleotide sequence ID" value="NZ_NAFD01000179.1"/>
</dbReference>
<sequence>MPRIINAYADNSTLANSLKDLGEAMFGDQAQKEVYRQKAFGLKRENDSAEPLASAVRAGNRNDIGYYGVLAGKTGQDAADYGRFSAANHASSFDDPRLAISMLGAGGAAGNTAIGQRRSLDNAITTTGMNNATTLESQRIASDRARETQLAIDQRTLTPVLDDAGVAHYVPKSQAVGGEAPMTSDNVVANMLRRQAAAAQPGQTSSDPLGALDPRILKKAGLDLPEQTLIEPRTGQTAISRDGGRTAILPDGRTVPATGFQPVGTDAALAQARDNNVRSSSSTPLVVGDPKKSQAAADASRTSGIGPKIATFFNDELGALPAATSVMKAATGSSEIAPDIQRARSSQDIRNNQARAVLLGGPGRQTVQAQQWVNDLLPQGNALTNSETEAAKIPTIVNALKGDHEQIRQLVIDPNTLPAERVKLSQQLHQIENTIRMYTEPPQQAPSTQAAAEPVTPPASAAAAPTQTATNPQTGQKLGLVNGRWVPLSSAGSDQASPQSSATSGSDPLSQARDAIARGADPAAVKRRLQQKGIDPAALAKPQTVHQNGHTYNLQPDGSYQ</sequence>
<feature type="compositionally biased region" description="Polar residues" evidence="1">
    <location>
        <begin position="273"/>
        <end position="284"/>
    </location>
</feature>
<dbReference type="EMBL" id="NAFI01000176">
    <property type="protein sequence ID" value="OSJ08120.1"/>
    <property type="molecule type" value="Genomic_DNA"/>
</dbReference>
<comment type="caution">
    <text evidence="2">The sequence shown here is derived from an EMBL/GenBank/DDBJ whole genome shotgun (WGS) entry which is preliminary data.</text>
</comment>
<feature type="region of interest" description="Disordered" evidence="1">
    <location>
        <begin position="441"/>
        <end position="561"/>
    </location>
</feature>
<gene>
    <name evidence="2" type="ORF">BSZ18_20265</name>
</gene>
<evidence type="ECO:0000256" key="1">
    <source>
        <dbReference type="SAM" id="MobiDB-lite"/>
    </source>
</evidence>
<protein>
    <submittedName>
        <fullName evidence="2">Uncharacterized protein</fullName>
    </submittedName>
</protein>
<evidence type="ECO:0000313" key="3">
    <source>
        <dbReference type="Proteomes" id="UP000193553"/>
    </source>
</evidence>
<dbReference type="Proteomes" id="UP000193553">
    <property type="component" value="Unassembled WGS sequence"/>
</dbReference>
<feature type="region of interest" description="Disordered" evidence="1">
    <location>
        <begin position="237"/>
        <end position="260"/>
    </location>
</feature>
<feature type="compositionally biased region" description="Low complexity" evidence="1">
    <location>
        <begin position="441"/>
        <end position="474"/>
    </location>
</feature>
<dbReference type="AlphaFoldDB" id="A0A1X3FTP7"/>
<reference evidence="2 3" key="1">
    <citation type="submission" date="2017-03" db="EMBL/GenBank/DDBJ databases">
        <title>Whole genome sequences of fourteen strains of Bradyrhizobium canariense and one strain of Bradyrhizobium japonicum isolated from Lupinus (Papilionoideae: Genisteae) species in Algeria.</title>
        <authorList>
            <person name="Crovadore J."/>
            <person name="Chekireb D."/>
            <person name="Brachmann A."/>
            <person name="Chablais R."/>
            <person name="Cochard B."/>
            <person name="Lefort F."/>
        </authorList>
    </citation>
    <scope>NUCLEOTIDE SEQUENCE [LARGE SCALE GENOMIC DNA]</scope>
    <source>
        <strain evidence="2 3">UBMA195</strain>
    </source>
</reference>
<proteinExistence type="predicted"/>
<name>A0A1X3FTP7_9BRAD</name>